<evidence type="ECO:0000313" key="4">
    <source>
        <dbReference type="Proteomes" id="UP000543252"/>
    </source>
</evidence>
<protein>
    <submittedName>
        <fullName evidence="2">Septation initiation protein</fullName>
    </submittedName>
</protein>
<evidence type="ECO:0000313" key="3">
    <source>
        <dbReference type="EMBL" id="QRZ98112.1"/>
    </source>
</evidence>
<dbReference type="EMBL" id="CP070393">
    <property type="protein sequence ID" value="QRZ98112.1"/>
    <property type="molecule type" value="Genomic_DNA"/>
</dbReference>
<feature type="compositionally biased region" description="Basic and acidic residues" evidence="1">
    <location>
        <begin position="239"/>
        <end position="250"/>
    </location>
</feature>
<dbReference type="InterPro" id="IPR010006">
    <property type="entry name" value="Phage_P4_Psu"/>
</dbReference>
<accession>A0A2I6I6Z8</accession>
<reference evidence="3" key="2">
    <citation type="submission" date="2021-02" db="EMBL/GenBank/DDBJ databases">
        <title>Co-localization of colistin and carbapenem -resistance genes on a novel transferable IncHI2 plasmid in Escherichia coli from chicken-origin.</title>
        <authorList>
            <person name="Hoffmann M."/>
            <person name="Balkey M."/>
            <person name="Ronco T."/>
            <person name="Hendriksen R.S."/>
        </authorList>
    </citation>
    <scope>NUCLEOTIDE SEQUENCE</scope>
    <source>
        <strain evidence="3">CFSAN083829</strain>
    </source>
</reference>
<dbReference type="GeneID" id="93201119"/>
<dbReference type="Gene3D" id="1.20.58.1090">
    <property type="entry name" value="Phage polarity suppression protein monomer"/>
    <property type="match status" value="1"/>
</dbReference>
<organism evidence="2 4">
    <name type="scientific">Escherichia coli</name>
    <dbReference type="NCBI Taxonomy" id="562"/>
    <lineage>
        <taxon>Bacteria</taxon>
        <taxon>Pseudomonadati</taxon>
        <taxon>Pseudomonadota</taxon>
        <taxon>Gammaproteobacteria</taxon>
        <taxon>Enterobacterales</taxon>
        <taxon>Enterobacteriaceae</taxon>
        <taxon>Escherichia</taxon>
    </lineage>
</organism>
<evidence type="ECO:0000256" key="1">
    <source>
        <dbReference type="SAM" id="MobiDB-lite"/>
    </source>
</evidence>
<sequence>MTTVNQISDANITPTLPPKIREAVEKVKAAKAVWQEERRKQTEAAAMTETIRKRQEDTKTETQALNDEWRNLFRENQGNMTPRMKKLRAEIALGRETLDEFEDLLAAQAAENEFLPWKTADAANRYISEHNHLIETHAVWLWNEFMKEHGQKLIQILGLLKMTLGRSASSVIGVVHTVNDPESVLKQFISEQLTTPALFCNVSSTDDIALPGISIYADDKAIQDARQSPSPAARSRMLKQRDMAKGGEKE</sequence>
<evidence type="ECO:0000313" key="2">
    <source>
        <dbReference type="EMBL" id="EFB3616174.1"/>
    </source>
</evidence>
<name>A0A2I6I6Z8_ECOLX</name>
<dbReference type="Proteomes" id="UP000663166">
    <property type="component" value="Chromosome"/>
</dbReference>
<dbReference type="Proteomes" id="UP000543252">
    <property type="component" value="Unassembled WGS sequence"/>
</dbReference>
<feature type="region of interest" description="Disordered" evidence="1">
    <location>
        <begin position="222"/>
        <end position="250"/>
    </location>
</feature>
<dbReference type="Pfam" id="PF07455">
    <property type="entry name" value="Psu"/>
    <property type="match status" value="1"/>
</dbReference>
<gene>
    <name evidence="2" type="ORF">FPS11_14840</name>
    <name evidence="3" type="ORF">JNP96_03545</name>
</gene>
<dbReference type="EMBL" id="AASFMQ010000018">
    <property type="protein sequence ID" value="EFB3616174.1"/>
    <property type="molecule type" value="Genomic_DNA"/>
</dbReference>
<proteinExistence type="predicted"/>
<dbReference type="RefSeq" id="WP_000214380.1">
    <property type="nucleotide sequence ID" value="NZ_AP022087.1"/>
</dbReference>
<dbReference type="AlphaFoldDB" id="A0A2I6I6Z8"/>
<reference evidence="2 4" key="1">
    <citation type="submission" date="2019-07" db="EMBL/GenBank/DDBJ databases">
        <authorList>
            <consortium name="GenomeTrakr network: Whole genome sequencing for foodborne pathogen traceback"/>
        </authorList>
    </citation>
    <scope>NUCLEOTIDE SEQUENCE [LARGE SCALE GENOMIC DNA]</scope>
    <source>
        <strain evidence="2 4">PSU-1859</strain>
    </source>
</reference>